<reference evidence="2" key="1">
    <citation type="submission" date="2021-02" db="EMBL/GenBank/DDBJ databases">
        <title>Genome-Resolved Metagenomics of a Microbial Community Performing Photosynthetic Biological Nutrient Removal.</title>
        <authorList>
            <person name="Mcdaniel E.A."/>
        </authorList>
    </citation>
    <scope>NUCLEOTIDE SEQUENCE</scope>
    <source>
        <strain evidence="2">UWPOB_OBS1</strain>
    </source>
</reference>
<feature type="compositionally biased region" description="Basic residues" evidence="1">
    <location>
        <begin position="113"/>
        <end position="123"/>
    </location>
</feature>
<name>A0A8J7PM44_9BACT</name>
<dbReference type="Proteomes" id="UP000664277">
    <property type="component" value="Unassembled WGS sequence"/>
</dbReference>
<protein>
    <submittedName>
        <fullName evidence="2">DUF962 domain-containing protein</fullName>
    </submittedName>
</protein>
<dbReference type="EMBL" id="JAFLCK010000017">
    <property type="protein sequence ID" value="MBN8661200.1"/>
    <property type="molecule type" value="Genomic_DNA"/>
</dbReference>
<sequence length="130" mass="14737">MTFPRTVVLRKTKNAALGFLSDYAKRHKHPVNALLHIFGVPLAFFGVYKLFSGNLKDKGLGISCLILGYWLQFIGHRSQGNEVGEVLLVKKILKASGFKNRESSFNNLGSSRAKPRRKHRHEHRHENCPS</sequence>
<dbReference type="InterPro" id="IPR009305">
    <property type="entry name" value="Mpo1-like"/>
</dbReference>
<dbReference type="AlphaFoldDB" id="A0A8J7PM44"/>
<gene>
    <name evidence="2" type="ORF">J0M35_12605</name>
</gene>
<evidence type="ECO:0000313" key="3">
    <source>
        <dbReference type="Proteomes" id="UP000664277"/>
    </source>
</evidence>
<evidence type="ECO:0000313" key="2">
    <source>
        <dbReference type="EMBL" id="MBN8661200.1"/>
    </source>
</evidence>
<comment type="caution">
    <text evidence="2">The sequence shown here is derived from an EMBL/GenBank/DDBJ whole genome shotgun (WGS) entry which is preliminary data.</text>
</comment>
<organism evidence="2 3">
    <name type="scientific">Candidatus Obscuribacter phosphatis</name>
    <dbReference type="NCBI Taxonomy" id="1906157"/>
    <lineage>
        <taxon>Bacteria</taxon>
        <taxon>Bacillati</taxon>
        <taxon>Candidatus Melainabacteria</taxon>
        <taxon>Candidatus Obscuribacterales</taxon>
        <taxon>Candidatus Obscuribacteraceae</taxon>
        <taxon>Candidatus Obscuribacter</taxon>
    </lineage>
</organism>
<feature type="region of interest" description="Disordered" evidence="1">
    <location>
        <begin position="101"/>
        <end position="130"/>
    </location>
</feature>
<dbReference type="Pfam" id="PF06127">
    <property type="entry name" value="Mpo1-like"/>
    <property type="match status" value="1"/>
</dbReference>
<evidence type="ECO:0000256" key="1">
    <source>
        <dbReference type="SAM" id="MobiDB-lite"/>
    </source>
</evidence>
<proteinExistence type="predicted"/>
<accession>A0A8J7PM44</accession>